<dbReference type="Pfam" id="PF18962">
    <property type="entry name" value="Por_Secre_tail"/>
    <property type="match status" value="1"/>
</dbReference>
<evidence type="ECO:0000313" key="3">
    <source>
        <dbReference type="Proteomes" id="UP000032544"/>
    </source>
</evidence>
<dbReference type="OrthoDB" id="9759776at2"/>
<dbReference type="STRING" id="1544798.LH29_24495"/>
<dbReference type="NCBIfam" id="TIGR04183">
    <property type="entry name" value="Por_Secre_tail"/>
    <property type="match status" value="1"/>
</dbReference>
<feature type="non-terminal residue" evidence="2">
    <location>
        <position position="1"/>
    </location>
</feature>
<evidence type="ECO:0000259" key="1">
    <source>
        <dbReference type="Pfam" id="PF18962"/>
    </source>
</evidence>
<dbReference type="RefSeq" id="WP_045033845.1">
    <property type="nucleotide sequence ID" value="NZ_JRHC01000011.1"/>
</dbReference>
<feature type="domain" description="Secretion system C-terminal sorting" evidence="1">
    <location>
        <begin position="25"/>
        <end position="102"/>
    </location>
</feature>
<sequence length="106" mass="12420">KSVEFSSSEVEKNEVEHIETSALKVYPNPFSDWIKFEFESPEDTNVRIDIYDVSGRKVQTIFENSVEGGLSYDVQFIPRDRVSEIYIYKMKLGNEVYSGKLIYKRH</sequence>
<evidence type="ECO:0000313" key="2">
    <source>
        <dbReference type="EMBL" id="KJF41659.1"/>
    </source>
</evidence>
<keyword evidence="3" id="KW-1185">Reference proteome</keyword>
<dbReference type="InterPro" id="IPR026444">
    <property type="entry name" value="Secre_tail"/>
</dbReference>
<dbReference type="Proteomes" id="UP000032544">
    <property type="component" value="Unassembled WGS sequence"/>
</dbReference>
<gene>
    <name evidence="2" type="ORF">LH29_24495</name>
</gene>
<protein>
    <recommendedName>
        <fullName evidence="1">Secretion system C-terminal sorting domain-containing protein</fullName>
    </recommendedName>
</protein>
<dbReference type="AlphaFoldDB" id="A0A0D8J4G1"/>
<organism evidence="2 3">
    <name type="scientific">Draconibacterium sediminis</name>
    <dbReference type="NCBI Taxonomy" id="1544798"/>
    <lineage>
        <taxon>Bacteria</taxon>
        <taxon>Pseudomonadati</taxon>
        <taxon>Bacteroidota</taxon>
        <taxon>Bacteroidia</taxon>
        <taxon>Marinilabiliales</taxon>
        <taxon>Prolixibacteraceae</taxon>
        <taxon>Draconibacterium</taxon>
    </lineage>
</organism>
<reference evidence="2 3" key="1">
    <citation type="submission" date="2014-09" db="EMBL/GenBank/DDBJ databases">
        <title>Draft Genome Sequence of Draconibacterium sp. JN14CK-3.</title>
        <authorList>
            <person name="Dong C."/>
            <person name="Lai Q."/>
            <person name="Shao Z."/>
        </authorList>
    </citation>
    <scope>NUCLEOTIDE SEQUENCE [LARGE SCALE GENOMIC DNA]</scope>
    <source>
        <strain evidence="2 3">JN14CK-3</strain>
    </source>
</reference>
<name>A0A0D8J4G1_9BACT</name>
<accession>A0A0D8J4G1</accession>
<dbReference type="EMBL" id="JRHC01000011">
    <property type="protein sequence ID" value="KJF41659.1"/>
    <property type="molecule type" value="Genomic_DNA"/>
</dbReference>
<comment type="caution">
    <text evidence="2">The sequence shown here is derived from an EMBL/GenBank/DDBJ whole genome shotgun (WGS) entry which is preliminary data.</text>
</comment>
<proteinExistence type="predicted"/>
<dbReference type="Gene3D" id="2.60.40.4070">
    <property type="match status" value="1"/>
</dbReference>